<dbReference type="Proteomes" id="UP000240653">
    <property type="component" value="Unassembled WGS sequence"/>
</dbReference>
<dbReference type="EMBL" id="PXYL01000024">
    <property type="protein sequence ID" value="PSJ55033.1"/>
    <property type="molecule type" value="Genomic_DNA"/>
</dbReference>
<proteinExistence type="predicted"/>
<organism evidence="2 3">
    <name type="scientific">Pseudaminobacter soli</name>
    <name type="common">ex Li et al. 2025</name>
    <dbReference type="NCBI Taxonomy" id="1295366"/>
    <lineage>
        <taxon>Bacteria</taxon>
        <taxon>Pseudomonadati</taxon>
        <taxon>Pseudomonadota</taxon>
        <taxon>Alphaproteobacteria</taxon>
        <taxon>Hyphomicrobiales</taxon>
        <taxon>Phyllobacteriaceae</taxon>
        <taxon>Pseudaminobacter</taxon>
    </lineage>
</organism>
<evidence type="ECO:0000313" key="2">
    <source>
        <dbReference type="EMBL" id="PSJ55033.1"/>
    </source>
</evidence>
<sequence>MKRVELHARLKAAQKHELVRGKDITTLTAFMDNKALEEHIEHYEQLIENHGKKNGKEAQSGSLPENSDN</sequence>
<protein>
    <submittedName>
        <fullName evidence="2">Uncharacterized protein</fullName>
    </submittedName>
</protein>
<feature type="compositionally biased region" description="Polar residues" evidence="1">
    <location>
        <begin position="57"/>
        <end position="69"/>
    </location>
</feature>
<dbReference type="AlphaFoldDB" id="A0A2P7RXT5"/>
<comment type="caution">
    <text evidence="2">The sequence shown here is derived from an EMBL/GenBank/DDBJ whole genome shotgun (WGS) entry which is preliminary data.</text>
</comment>
<feature type="region of interest" description="Disordered" evidence="1">
    <location>
        <begin position="48"/>
        <end position="69"/>
    </location>
</feature>
<evidence type="ECO:0000313" key="3">
    <source>
        <dbReference type="Proteomes" id="UP000240653"/>
    </source>
</evidence>
<dbReference type="OrthoDB" id="8088613at2"/>
<name>A0A2P7RXT5_9HYPH</name>
<reference evidence="2 3" key="1">
    <citation type="submission" date="2018-03" db="EMBL/GenBank/DDBJ databases">
        <title>The draft genome of Mesorhizobium soli JCM 19897.</title>
        <authorList>
            <person name="Li L."/>
            <person name="Liu L."/>
            <person name="Liang L."/>
            <person name="Wang T."/>
            <person name="Zhang X."/>
        </authorList>
    </citation>
    <scope>NUCLEOTIDE SEQUENCE [LARGE SCALE GENOMIC DNA]</scope>
    <source>
        <strain evidence="2 3">JCM 19897</strain>
    </source>
</reference>
<gene>
    <name evidence="2" type="ORF">C7I85_26875</name>
</gene>
<keyword evidence="3" id="KW-1185">Reference proteome</keyword>
<dbReference type="RefSeq" id="WP_106727079.1">
    <property type="nucleotide sequence ID" value="NZ_PXYL01000024.1"/>
</dbReference>
<evidence type="ECO:0000256" key="1">
    <source>
        <dbReference type="SAM" id="MobiDB-lite"/>
    </source>
</evidence>
<accession>A0A2P7RXT5</accession>